<dbReference type="PROSITE" id="PS00108">
    <property type="entry name" value="PROTEIN_KINASE_ST"/>
    <property type="match status" value="1"/>
</dbReference>
<keyword evidence="11 21" id="KW-0418">Kinase</keyword>
<evidence type="ECO:0000256" key="16">
    <source>
        <dbReference type="ARBA" id="ARBA00023180"/>
    </source>
</evidence>
<dbReference type="InterPro" id="IPR001245">
    <property type="entry name" value="Ser-Thr/Tyr_kinase_cat_dom"/>
</dbReference>
<feature type="compositionally biased region" description="Basic and acidic residues" evidence="18">
    <location>
        <begin position="853"/>
        <end position="869"/>
    </location>
</feature>
<dbReference type="Gene3D" id="3.80.10.10">
    <property type="entry name" value="Ribonuclease Inhibitor"/>
    <property type="match status" value="2"/>
</dbReference>
<dbReference type="InterPro" id="IPR032675">
    <property type="entry name" value="LRR_dom_sf"/>
</dbReference>
<reference evidence="21" key="1">
    <citation type="submission" date="2020-06" db="EMBL/GenBank/DDBJ databases">
        <authorList>
            <person name="Li T."/>
            <person name="Hu X."/>
            <person name="Zhang T."/>
            <person name="Song X."/>
            <person name="Zhang H."/>
            <person name="Dai N."/>
            <person name="Sheng W."/>
            <person name="Hou X."/>
            <person name="Wei L."/>
        </authorList>
    </citation>
    <scope>NUCLEOTIDE SEQUENCE</scope>
    <source>
        <strain evidence="21">G02</strain>
        <tissue evidence="21">Leaf</tissue>
    </source>
</reference>
<dbReference type="SUPFAM" id="SSF52058">
    <property type="entry name" value="L domain-like"/>
    <property type="match status" value="1"/>
</dbReference>
<evidence type="ECO:0000256" key="9">
    <source>
        <dbReference type="ARBA" id="ARBA00022737"/>
    </source>
</evidence>
<organism evidence="21">
    <name type="scientific">Sesamum radiatum</name>
    <name type="common">Black benniseed</name>
    <dbReference type="NCBI Taxonomy" id="300843"/>
    <lineage>
        <taxon>Eukaryota</taxon>
        <taxon>Viridiplantae</taxon>
        <taxon>Streptophyta</taxon>
        <taxon>Embryophyta</taxon>
        <taxon>Tracheophyta</taxon>
        <taxon>Spermatophyta</taxon>
        <taxon>Magnoliopsida</taxon>
        <taxon>eudicotyledons</taxon>
        <taxon>Gunneridae</taxon>
        <taxon>Pentapetalae</taxon>
        <taxon>asterids</taxon>
        <taxon>lamiids</taxon>
        <taxon>Lamiales</taxon>
        <taxon>Pedaliaceae</taxon>
        <taxon>Sesamum</taxon>
    </lineage>
</organism>
<evidence type="ECO:0000256" key="7">
    <source>
        <dbReference type="ARBA" id="ARBA00022692"/>
    </source>
</evidence>
<keyword evidence="12 17" id="KW-0067">ATP-binding</keyword>
<dbReference type="InterPro" id="IPR013210">
    <property type="entry name" value="LRR_N_plant-typ"/>
</dbReference>
<dbReference type="InterPro" id="IPR001611">
    <property type="entry name" value="Leu-rich_rpt"/>
</dbReference>
<evidence type="ECO:0000259" key="20">
    <source>
        <dbReference type="PROSITE" id="PS50011"/>
    </source>
</evidence>
<keyword evidence="4" id="KW-0723">Serine/threonine-protein kinase</keyword>
<evidence type="ECO:0000256" key="1">
    <source>
        <dbReference type="ARBA" id="ARBA00004479"/>
    </source>
</evidence>
<evidence type="ECO:0000256" key="19">
    <source>
        <dbReference type="SAM" id="SignalP"/>
    </source>
</evidence>
<dbReference type="Gene3D" id="1.10.510.10">
    <property type="entry name" value="Transferase(Phosphotransferase) domain 1"/>
    <property type="match status" value="1"/>
</dbReference>
<evidence type="ECO:0000256" key="2">
    <source>
        <dbReference type="ARBA" id="ARBA00008684"/>
    </source>
</evidence>
<feature type="compositionally biased region" description="Low complexity" evidence="18">
    <location>
        <begin position="835"/>
        <end position="846"/>
    </location>
</feature>
<dbReference type="FunFam" id="3.80.10.10:FF:000542">
    <property type="entry name" value="Leucine-rich repeat protein kinase family protein"/>
    <property type="match status" value="1"/>
</dbReference>
<evidence type="ECO:0000256" key="4">
    <source>
        <dbReference type="ARBA" id="ARBA00022527"/>
    </source>
</evidence>
<evidence type="ECO:0000256" key="14">
    <source>
        <dbReference type="ARBA" id="ARBA00023136"/>
    </source>
</evidence>
<dbReference type="GO" id="GO:0016020">
    <property type="term" value="C:membrane"/>
    <property type="evidence" value="ECO:0007669"/>
    <property type="project" value="UniProtKB-SubCell"/>
</dbReference>
<evidence type="ECO:0000256" key="5">
    <source>
        <dbReference type="ARBA" id="ARBA00022614"/>
    </source>
</evidence>
<evidence type="ECO:0000313" key="21">
    <source>
        <dbReference type="EMBL" id="KAL0298530.1"/>
    </source>
</evidence>
<dbReference type="GO" id="GO:0004674">
    <property type="term" value="F:protein serine/threonine kinase activity"/>
    <property type="evidence" value="ECO:0007669"/>
    <property type="project" value="UniProtKB-KW"/>
</dbReference>
<evidence type="ECO:0000256" key="15">
    <source>
        <dbReference type="ARBA" id="ARBA00023170"/>
    </source>
</evidence>
<keyword evidence="13" id="KW-1133">Transmembrane helix</keyword>
<dbReference type="PANTHER" id="PTHR45974:SF242">
    <property type="entry name" value="LEUCINE-RICH REPEAT PROTEIN KINASE FAMILY PROTEIN"/>
    <property type="match status" value="1"/>
</dbReference>
<evidence type="ECO:0000256" key="12">
    <source>
        <dbReference type="ARBA" id="ARBA00022840"/>
    </source>
</evidence>
<evidence type="ECO:0000256" key="13">
    <source>
        <dbReference type="ARBA" id="ARBA00022989"/>
    </source>
</evidence>
<feature type="domain" description="Protein kinase" evidence="20">
    <location>
        <begin position="555"/>
        <end position="829"/>
    </location>
</feature>
<feature type="region of interest" description="Disordered" evidence="18">
    <location>
        <begin position="833"/>
        <end position="871"/>
    </location>
</feature>
<evidence type="ECO:0000256" key="10">
    <source>
        <dbReference type="ARBA" id="ARBA00022741"/>
    </source>
</evidence>
<comment type="subcellular location">
    <subcellularLocation>
        <location evidence="1">Membrane</location>
        <topology evidence="1">Single-pass type I membrane protein</topology>
    </subcellularLocation>
</comment>
<name>A0AAW2JW09_SESRA</name>
<feature type="signal peptide" evidence="19">
    <location>
        <begin position="1"/>
        <end position="24"/>
    </location>
</feature>
<feature type="binding site" evidence="17">
    <location>
        <position position="583"/>
    </location>
    <ligand>
        <name>ATP</name>
        <dbReference type="ChEBI" id="CHEBI:30616"/>
    </ligand>
</feature>
<keyword evidence="9" id="KW-0677">Repeat</keyword>
<dbReference type="Pfam" id="PF00560">
    <property type="entry name" value="LRR_1"/>
    <property type="match status" value="2"/>
</dbReference>
<keyword evidence="15 21" id="KW-0675">Receptor</keyword>
<dbReference type="SMART" id="SM00220">
    <property type="entry name" value="S_TKc"/>
    <property type="match status" value="1"/>
</dbReference>
<dbReference type="FunFam" id="3.30.200.20:FF:000328">
    <property type="entry name" value="Leucine-rich repeat protein kinase family protein"/>
    <property type="match status" value="1"/>
</dbReference>
<dbReference type="Gene3D" id="3.30.200.20">
    <property type="entry name" value="Phosphorylase Kinase, domain 1"/>
    <property type="match status" value="1"/>
</dbReference>
<keyword evidence="16" id="KW-0325">Glycoprotein</keyword>
<dbReference type="EMBL" id="JACGWJ010000031">
    <property type="protein sequence ID" value="KAL0298530.1"/>
    <property type="molecule type" value="Genomic_DNA"/>
</dbReference>
<comment type="caution">
    <text evidence="21">The sequence shown here is derived from an EMBL/GenBank/DDBJ whole genome shotgun (WGS) entry which is preliminary data.</text>
</comment>
<comment type="similarity">
    <text evidence="2">Belongs to the protein kinase superfamily. Ser/Thr protein kinase family.</text>
</comment>
<evidence type="ECO:0000256" key="3">
    <source>
        <dbReference type="ARBA" id="ARBA00012513"/>
    </source>
</evidence>
<protein>
    <recommendedName>
        <fullName evidence="3">non-specific serine/threonine protein kinase</fullName>
        <ecNumber evidence="3">2.7.11.1</ecNumber>
    </recommendedName>
</protein>
<reference evidence="21" key="2">
    <citation type="journal article" date="2024" name="Plant">
        <title>Genomic evolution and insights into agronomic trait innovations of Sesamum species.</title>
        <authorList>
            <person name="Miao H."/>
            <person name="Wang L."/>
            <person name="Qu L."/>
            <person name="Liu H."/>
            <person name="Sun Y."/>
            <person name="Le M."/>
            <person name="Wang Q."/>
            <person name="Wei S."/>
            <person name="Zheng Y."/>
            <person name="Lin W."/>
            <person name="Duan Y."/>
            <person name="Cao H."/>
            <person name="Xiong S."/>
            <person name="Wang X."/>
            <person name="Wei L."/>
            <person name="Li C."/>
            <person name="Ma Q."/>
            <person name="Ju M."/>
            <person name="Zhao R."/>
            <person name="Li G."/>
            <person name="Mu C."/>
            <person name="Tian Q."/>
            <person name="Mei H."/>
            <person name="Zhang T."/>
            <person name="Gao T."/>
            <person name="Zhang H."/>
        </authorList>
    </citation>
    <scope>NUCLEOTIDE SEQUENCE</scope>
    <source>
        <strain evidence="21">G02</strain>
    </source>
</reference>
<keyword evidence="5" id="KW-0433">Leucine-rich repeat</keyword>
<dbReference type="InterPro" id="IPR008271">
    <property type="entry name" value="Ser/Thr_kinase_AS"/>
</dbReference>
<dbReference type="InterPro" id="IPR017441">
    <property type="entry name" value="Protein_kinase_ATP_BS"/>
</dbReference>
<dbReference type="FunFam" id="1.10.510.10:FF:000453">
    <property type="entry name" value="LRR receptor-like serine/threonine-protein kinase HSL2"/>
    <property type="match status" value="1"/>
</dbReference>
<dbReference type="GO" id="GO:0005524">
    <property type="term" value="F:ATP binding"/>
    <property type="evidence" value="ECO:0007669"/>
    <property type="project" value="UniProtKB-UniRule"/>
</dbReference>
<evidence type="ECO:0000256" key="6">
    <source>
        <dbReference type="ARBA" id="ARBA00022679"/>
    </source>
</evidence>
<accession>A0AAW2JW09</accession>
<sequence length="889" mass="97649">MAARTRLLFCCLLVFSICFHVIYAVTNAQDAAVLRSLKDEWGNTPPSWDKSDDPCAAWEGVTCNNSRVTSLGLSTMGLTGKMSGDIGGLSELVSLDLSFNPGLTGSLSPRLGDLQKLTILILAGCSFTNSIPSELGNLSELTFLALNSNNLSGDIPPSLGKLSKLYWLDLAENQLRGQIPVSSVLSPGLDQLKHAKHFHFNKNQLSGEIPSNLFSSDMSLIHVLFDGNQLGGSIPSTLGLVQTLEVLRLDRNALKGAVPTNLNNLSNIIELDLSNNSFPKSEAPAWFSTLQSLTTLLIEYGPLEGSIPSELFSLPQIQQVKLRNNAFGDKLDMSGNIGQQLQLVDLEDNNISSVTLGSGYRNTLMLIGNPVCSASLKNTVYCQIQQPPGPYSTSLKNCGADTCDSDRKLNPQNCACAYPYEGTLYFRAPSFRELSNSSLFRSLEISLWTKLGLFPGSVSLQNLFFNDDDYLQMQLQLFPHNAKYFSRSEVQRIGFSLSNQTYKPPPEFGPYYFLASPYVFGASWAPGGNDAGGAPKLKGARWFSYDEVKKCTNNFSESNQIGSGGYGKVYRGVLSTGQVVAIKRALQGSMQGGLEFKTEIELLSRVHHKNLVSLVGFCFEQGEQMLVYDFMANGTLRESLSGKSGIHLDWKRRIKVALGSARGLAYLHELAHPPIIHRDVKSTNILLDENLTAKVADFGLSKLVSDISKGHVSTQVKGTLGYLDPEYYMTQQLTEKSDVYSFGVVMLELITSRQPIEKGKYIVREVRIAMDKNDETHYGLREMMDPAIRDTPNLIGFPRFLELAMQCVEESASDRPTMSEIVKSLETILQNDGINTNTTSASSSATEFGAAKDAPRHPYNDSLPRKDANESDAFDYSYGYTLPAKVEPK</sequence>
<gene>
    <name evidence="21" type="ORF">Sradi_6512800</name>
</gene>
<evidence type="ECO:0000256" key="8">
    <source>
        <dbReference type="ARBA" id="ARBA00022729"/>
    </source>
</evidence>
<dbReference type="FunFam" id="3.80.10.10:FF:000363">
    <property type="entry name" value="Leucine-rich repeat family protein"/>
    <property type="match status" value="1"/>
</dbReference>
<evidence type="ECO:0000256" key="18">
    <source>
        <dbReference type="SAM" id="MobiDB-lite"/>
    </source>
</evidence>
<keyword evidence="6" id="KW-0808">Transferase</keyword>
<dbReference type="PROSITE" id="PS50011">
    <property type="entry name" value="PROTEIN_KINASE_DOM"/>
    <property type="match status" value="1"/>
</dbReference>
<dbReference type="PANTHER" id="PTHR45974">
    <property type="entry name" value="RECEPTOR-LIKE PROTEIN 55"/>
    <property type="match status" value="1"/>
</dbReference>
<keyword evidence="7" id="KW-0812">Transmembrane</keyword>
<dbReference type="InterPro" id="IPR011009">
    <property type="entry name" value="Kinase-like_dom_sf"/>
</dbReference>
<keyword evidence="8 19" id="KW-0732">Signal</keyword>
<dbReference type="PROSITE" id="PS00107">
    <property type="entry name" value="PROTEIN_KINASE_ATP"/>
    <property type="match status" value="1"/>
</dbReference>
<dbReference type="Pfam" id="PF07714">
    <property type="entry name" value="PK_Tyr_Ser-Thr"/>
    <property type="match status" value="1"/>
</dbReference>
<keyword evidence="10 17" id="KW-0547">Nucleotide-binding</keyword>
<dbReference type="AlphaFoldDB" id="A0AAW2JW09"/>
<dbReference type="SUPFAM" id="SSF56112">
    <property type="entry name" value="Protein kinase-like (PK-like)"/>
    <property type="match status" value="1"/>
</dbReference>
<feature type="chain" id="PRO_5043542477" description="non-specific serine/threonine protein kinase" evidence="19">
    <location>
        <begin position="25"/>
        <end position="889"/>
    </location>
</feature>
<keyword evidence="14" id="KW-0472">Membrane</keyword>
<dbReference type="InterPro" id="IPR000719">
    <property type="entry name" value="Prot_kinase_dom"/>
</dbReference>
<proteinExistence type="inferred from homology"/>
<dbReference type="CDD" id="cd14066">
    <property type="entry name" value="STKc_IRAK"/>
    <property type="match status" value="1"/>
</dbReference>
<dbReference type="Pfam" id="PF08263">
    <property type="entry name" value="LRRNT_2"/>
    <property type="match status" value="1"/>
</dbReference>
<dbReference type="EC" id="2.7.11.1" evidence="3"/>
<evidence type="ECO:0000256" key="17">
    <source>
        <dbReference type="PROSITE-ProRule" id="PRU10141"/>
    </source>
</evidence>
<evidence type="ECO:0000256" key="11">
    <source>
        <dbReference type="ARBA" id="ARBA00022777"/>
    </source>
</evidence>